<name>A0A8B9FWX8_9PSIT</name>
<evidence type="ECO:0000256" key="4">
    <source>
        <dbReference type="ARBA" id="ARBA00023273"/>
    </source>
</evidence>
<evidence type="ECO:0000313" key="8">
    <source>
        <dbReference type="Ensembl" id="ENSACOP00000013030.1"/>
    </source>
</evidence>
<evidence type="ECO:0000256" key="3">
    <source>
        <dbReference type="ARBA" id="ARBA00023212"/>
    </source>
</evidence>
<dbReference type="Proteomes" id="UP000694522">
    <property type="component" value="Unplaced"/>
</dbReference>
<dbReference type="AlphaFoldDB" id="A0A8B9FWX8"/>
<dbReference type="Ensembl" id="ENSACOT00000013486.1">
    <property type="protein sequence ID" value="ENSACOP00000013030.1"/>
    <property type="gene ID" value="ENSACOG00000009049.1"/>
</dbReference>
<keyword evidence="2" id="KW-0963">Cytoplasm</keyword>
<keyword evidence="9" id="KW-1185">Reference proteome</keyword>
<protein>
    <submittedName>
        <fullName evidence="8">Family with sequence similarity 166 member A</fullName>
    </submittedName>
</protein>
<feature type="domain" description="Ciliary microtubule inner protein 2A-C-like" evidence="7">
    <location>
        <begin position="20"/>
        <end position="43"/>
    </location>
</feature>
<evidence type="ECO:0000256" key="2">
    <source>
        <dbReference type="ARBA" id="ARBA00022490"/>
    </source>
</evidence>
<dbReference type="PANTHER" id="PTHR47299:SF1">
    <property type="entry name" value="PROTEIN FAM166A"/>
    <property type="match status" value="1"/>
</dbReference>
<evidence type="ECO:0000259" key="7">
    <source>
        <dbReference type="Pfam" id="PF10629"/>
    </source>
</evidence>
<reference evidence="8" key="1">
    <citation type="submission" date="2025-08" db="UniProtKB">
        <authorList>
            <consortium name="Ensembl"/>
        </authorList>
    </citation>
    <scope>IDENTIFICATION</scope>
</reference>
<accession>A0A8B9FWX8</accession>
<dbReference type="GO" id="GO:0005930">
    <property type="term" value="C:axoneme"/>
    <property type="evidence" value="ECO:0007669"/>
    <property type="project" value="UniProtKB-SubCell"/>
</dbReference>
<proteinExistence type="inferred from homology"/>
<dbReference type="InterPro" id="IPR052683">
    <property type="entry name" value="CIMIP2A"/>
</dbReference>
<organism evidence="8 9">
    <name type="scientific">Amazona collaria</name>
    <name type="common">yellow-billed parrot</name>
    <dbReference type="NCBI Taxonomy" id="241587"/>
    <lineage>
        <taxon>Eukaryota</taxon>
        <taxon>Metazoa</taxon>
        <taxon>Chordata</taxon>
        <taxon>Craniata</taxon>
        <taxon>Vertebrata</taxon>
        <taxon>Euteleostomi</taxon>
        <taxon>Archelosauria</taxon>
        <taxon>Archosauria</taxon>
        <taxon>Dinosauria</taxon>
        <taxon>Saurischia</taxon>
        <taxon>Theropoda</taxon>
        <taxon>Coelurosauria</taxon>
        <taxon>Aves</taxon>
        <taxon>Neognathae</taxon>
        <taxon>Neoaves</taxon>
        <taxon>Telluraves</taxon>
        <taxon>Australaves</taxon>
        <taxon>Psittaciformes</taxon>
        <taxon>Psittacidae</taxon>
        <taxon>Amazona</taxon>
    </lineage>
</organism>
<evidence type="ECO:0000256" key="6">
    <source>
        <dbReference type="SAM" id="MobiDB-lite"/>
    </source>
</evidence>
<reference evidence="8" key="2">
    <citation type="submission" date="2025-09" db="UniProtKB">
        <authorList>
            <consortium name="Ensembl"/>
        </authorList>
    </citation>
    <scope>IDENTIFICATION</scope>
</reference>
<comment type="subcellular location">
    <subcellularLocation>
        <location evidence="1">Cytoplasm</location>
        <location evidence="1">Cytoskeleton</location>
        <location evidence="1">Cilium axoneme</location>
    </subcellularLocation>
</comment>
<dbReference type="Pfam" id="PF10629">
    <property type="entry name" value="CMI2B-like"/>
    <property type="match status" value="1"/>
</dbReference>
<dbReference type="GO" id="GO:0015630">
    <property type="term" value="C:microtubule cytoskeleton"/>
    <property type="evidence" value="ECO:0007669"/>
    <property type="project" value="UniProtKB-ARBA"/>
</dbReference>
<dbReference type="PANTHER" id="PTHR47299">
    <property type="entry name" value="PROTEIN FAM166A"/>
    <property type="match status" value="1"/>
</dbReference>
<keyword evidence="3" id="KW-0206">Cytoskeleton</keyword>
<evidence type="ECO:0000313" key="9">
    <source>
        <dbReference type="Proteomes" id="UP000694522"/>
    </source>
</evidence>
<evidence type="ECO:0000256" key="1">
    <source>
        <dbReference type="ARBA" id="ARBA00004430"/>
    </source>
</evidence>
<dbReference type="InterPro" id="IPR018902">
    <property type="entry name" value="CMI2A-C-like_dom"/>
</dbReference>
<evidence type="ECO:0000256" key="5">
    <source>
        <dbReference type="ARBA" id="ARBA00035661"/>
    </source>
</evidence>
<dbReference type="GO" id="GO:0005634">
    <property type="term" value="C:nucleus"/>
    <property type="evidence" value="ECO:0007669"/>
    <property type="project" value="TreeGrafter"/>
</dbReference>
<keyword evidence="4" id="KW-0966">Cell projection</keyword>
<feature type="region of interest" description="Disordered" evidence="6">
    <location>
        <begin position="67"/>
        <end position="96"/>
    </location>
</feature>
<comment type="similarity">
    <text evidence="5">Belongs to the CIMIP2 family.</text>
</comment>
<sequence>MDSGMEPQLQHPEPPNCPCQGFIPQRSFQLGETFGRTTHRLLTAPSIARSPRALLAPLKERKFIEDLSGTKRGARGHLPTPPGEHNPGPSLHGAQTSPYSRWGLRRASVHSGHMRWGFTRNLWAAPGAALGRAGNGSGRSPALWLIHRWSRRKERLSQHWFYFCSCSEPVKQRRGPGPALSEEPARANGAEEEDVWLPQTDLPSVIQQKVIPGYTGFIPRLSWFHGVNYVRGVKEAMKEFDQHQFMLRNPSYSFGKRYPQNYWPTNRIYSSAGLIPSYMGFVPGNLRNTYALTYRNSTRKAYQKEQERRARAL</sequence>